<dbReference type="Proteomes" id="UP000015106">
    <property type="component" value="Chromosome 5"/>
</dbReference>
<name>A0A8R7QFT4_TRIUA</name>
<dbReference type="PROSITE" id="PS50097">
    <property type="entry name" value="BTB"/>
    <property type="match status" value="1"/>
</dbReference>
<proteinExistence type="predicted"/>
<comment type="pathway">
    <text evidence="1">Protein modification; protein ubiquitination.</text>
</comment>
<evidence type="ECO:0000313" key="4">
    <source>
        <dbReference type="Proteomes" id="UP000015106"/>
    </source>
</evidence>
<sequence>MRTLVEQAQSGFARMLREGILTDIAINAIGGSIKAHRAVLATRSPMFLRMFSHNLREKKLSKVDISDMSIDACQTLVGYLYGVIASEDELLVHRGELLAASDKYGIADLKKACEESLRRDVSTKNVLERLQAAHTYGLPALRRTWVRLLVDFGKMYEIPEDFEEFMDAADQDLIDDI</sequence>
<dbReference type="EnsemblPlants" id="TuG1812G0500002969.01.T01">
    <property type="protein sequence ID" value="TuG1812G0500002969.01.T01.cds468883"/>
    <property type="gene ID" value="TuG1812G0500002969.01"/>
</dbReference>
<reference evidence="3" key="3">
    <citation type="submission" date="2022-06" db="UniProtKB">
        <authorList>
            <consortium name="EnsemblPlants"/>
        </authorList>
    </citation>
    <scope>IDENTIFICATION</scope>
</reference>
<evidence type="ECO:0000256" key="1">
    <source>
        <dbReference type="ARBA" id="ARBA00004906"/>
    </source>
</evidence>
<dbReference type="Gramene" id="TuG1812G0500002969.01.T01">
    <property type="protein sequence ID" value="TuG1812G0500002969.01.T01.cds468883"/>
    <property type="gene ID" value="TuG1812G0500002969.01"/>
</dbReference>
<dbReference type="Pfam" id="PF00651">
    <property type="entry name" value="BTB"/>
    <property type="match status" value="1"/>
</dbReference>
<dbReference type="InterPro" id="IPR000210">
    <property type="entry name" value="BTB/POZ_dom"/>
</dbReference>
<reference evidence="3" key="2">
    <citation type="submission" date="2018-03" db="EMBL/GenBank/DDBJ databases">
        <title>The Triticum urartu genome reveals the dynamic nature of wheat genome evolution.</title>
        <authorList>
            <person name="Ling H."/>
            <person name="Ma B."/>
            <person name="Shi X."/>
            <person name="Liu H."/>
            <person name="Dong L."/>
            <person name="Sun H."/>
            <person name="Cao Y."/>
            <person name="Gao Q."/>
            <person name="Zheng S."/>
            <person name="Li Y."/>
            <person name="Yu Y."/>
            <person name="Du H."/>
            <person name="Qi M."/>
            <person name="Li Y."/>
            <person name="Yu H."/>
            <person name="Cui Y."/>
            <person name="Wang N."/>
            <person name="Chen C."/>
            <person name="Wu H."/>
            <person name="Zhao Y."/>
            <person name="Zhang J."/>
            <person name="Li Y."/>
            <person name="Zhou W."/>
            <person name="Zhang B."/>
            <person name="Hu W."/>
            <person name="Eijk M."/>
            <person name="Tang J."/>
            <person name="Witsenboer H."/>
            <person name="Zhao S."/>
            <person name="Li Z."/>
            <person name="Zhang A."/>
            <person name="Wang D."/>
            <person name="Liang C."/>
        </authorList>
    </citation>
    <scope>NUCLEOTIDE SEQUENCE [LARGE SCALE GENOMIC DNA]</scope>
    <source>
        <strain evidence="3">cv. G1812</strain>
    </source>
</reference>
<dbReference type="PANTHER" id="PTHR46672:SF4">
    <property type="entry name" value="OS08G0495500 PROTEIN"/>
    <property type="match status" value="1"/>
</dbReference>
<dbReference type="Gene3D" id="3.30.710.10">
    <property type="entry name" value="Potassium Channel Kv1.1, Chain A"/>
    <property type="match status" value="1"/>
</dbReference>
<keyword evidence="4" id="KW-1185">Reference proteome</keyword>
<accession>A0A8R7QFT4</accession>
<feature type="domain" description="BTB" evidence="2">
    <location>
        <begin position="22"/>
        <end position="81"/>
    </location>
</feature>
<dbReference type="InterPro" id="IPR011333">
    <property type="entry name" value="SKP1/BTB/POZ_sf"/>
</dbReference>
<dbReference type="AlphaFoldDB" id="A0A8R7QFT4"/>
<dbReference type="SUPFAM" id="SSF54695">
    <property type="entry name" value="POZ domain"/>
    <property type="match status" value="1"/>
</dbReference>
<evidence type="ECO:0000313" key="3">
    <source>
        <dbReference type="EnsemblPlants" id="TuG1812G0500002969.01.T01.cds468883"/>
    </source>
</evidence>
<dbReference type="PANTHER" id="PTHR46672">
    <property type="entry name" value="OS08G0495500 PROTEIN-RELATED"/>
    <property type="match status" value="1"/>
</dbReference>
<protein>
    <recommendedName>
        <fullName evidence="2">BTB domain-containing protein</fullName>
    </recommendedName>
</protein>
<organism evidence="3 4">
    <name type="scientific">Triticum urartu</name>
    <name type="common">Red wild einkorn</name>
    <name type="synonym">Crithodium urartu</name>
    <dbReference type="NCBI Taxonomy" id="4572"/>
    <lineage>
        <taxon>Eukaryota</taxon>
        <taxon>Viridiplantae</taxon>
        <taxon>Streptophyta</taxon>
        <taxon>Embryophyta</taxon>
        <taxon>Tracheophyta</taxon>
        <taxon>Spermatophyta</taxon>
        <taxon>Magnoliopsida</taxon>
        <taxon>Liliopsida</taxon>
        <taxon>Poales</taxon>
        <taxon>Poaceae</taxon>
        <taxon>BOP clade</taxon>
        <taxon>Pooideae</taxon>
        <taxon>Triticodae</taxon>
        <taxon>Triticeae</taxon>
        <taxon>Triticinae</taxon>
        <taxon>Triticum</taxon>
    </lineage>
</organism>
<reference evidence="4" key="1">
    <citation type="journal article" date="2013" name="Nature">
        <title>Draft genome of the wheat A-genome progenitor Triticum urartu.</title>
        <authorList>
            <person name="Ling H.Q."/>
            <person name="Zhao S."/>
            <person name="Liu D."/>
            <person name="Wang J."/>
            <person name="Sun H."/>
            <person name="Zhang C."/>
            <person name="Fan H."/>
            <person name="Li D."/>
            <person name="Dong L."/>
            <person name="Tao Y."/>
            <person name="Gao C."/>
            <person name="Wu H."/>
            <person name="Li Y."/>
            <person name="Cui Y."/>
            <person name="Guo X."/>
            <person name="Zheng S."/>
            <person name="Wang B."/>
            <person name="Yu K."/>
            <person name="Liang Q."/>
            <person name="Yang W."/>
            <person name="Lou X."/>
            <person name="Chen J."/>
            <person name="Feng M."/>
            <person name="Jian J."/>
            <person name="Zhang X."/>
            <person name="Luo G."/>
            <person name="Jiang Y."/>
            <person name="Liu J."/>
            <person name="Wang Z."/>
            <person name="Sha Y."/>
            <person name="Zhang B."/>
            <person name="Wu H."/>
            <person name="Tang D."/>
            <person name="Shen Q."/>
            <person name="Xue P."/>
            <person name="Zou S."/>
            <person name="Wang X."/>
            <person name="Liu X."/>
            <person name="Wang F."/>
            <person name="Yang Y."/>
            <person name="An X."/>
            <person name="Dong Z."/>
            <person name="Zhang K."/>
            <person name="Zhang X."/>
            <person name="Luo M.C."/>
            <person name="Dvorak J."/>
            <person name="Tong Y."/>
            <person name="Wang J."/>
            <person name="Yang H."/>
            <person name="Li Z."/>
            <person name="Wang D."/>
            <person name="Zhang A."/>
            <person name="Wang J."/>
        </authorList>
    </citation>
    <scope>NUCLEOTIDE SEQUENCE</scope>
    <source>
        <strain evidence="4">cv. G1812</strain>
    </source>
</reference>
<dbReference type="InterPro" id="IPR044714">
    <property type="entry name" value="AtSIBP1-like"/>
</dbReference>
<dbReference type="SMART" id="SM00225">
    <property type="entry name" value="BTB"/>
    <property type="match status" value="1"/>
</dbReference>
<evidence type="ECO:0000259" key="2">
    <source>
        <dbReference type="PROSITE" id="PS50097"/>
    </source>
</evidence>